<feature type="repeat" description="ANK" evidence="4">
    <location>
        <begin position="1508"/>
        <end position="1533"/>
    </location>
</feature>
<dbReference type="InterPro" id="IPR027417">
    <property type="entry name" value="P-loop_NTPase"/>
</dbReference>
<evidence type="ECO:0000313" key="6">
    <source>
        <dbReference type="EMBL" id="KAF9887274.1"/>
    </source>
</evidence>
<dbReference type="Pfam" id="PF12796">
    <property type="entry name" value="Ank_2"/>
    <property type="match status" value="5"/>
</dbReference>
<dbReference type="PROSITE" id="PS50837">
    <property type="entry name" value="NACHT"/>
    <property type="match status" value="1"/>
</dbReference>
<dbReference type="InterPro" id="IPR002110">
    <property type="entry name" value="Ankyrin_rpt"/>
</dbReference>
<feature type="repeat" description="ANK" evidence="4">
    <location>
        <begin position="1259"/>
        <end position="1291"/>
    </location>
</feature>
<organism evidence="6 7">
    <name type="scientific">Aspergillus nanangensis</name>
    <dbReference type="NCBI Taxonomy" id="2582783"/>
    <lineage>
        <taxon>Eukaryota</taxon>
        <taxon>Fungi</taxon>
        <taxon>Dikarya</taxon>
        <taxon>Ascomycota</taxon>
        <taxon>Pezizomycotina</taxon>
        <taxon>Eurotiomycetes</taxon>
        <taxon>Eurotiomycetidae</taxon>
        <taxon>Eurotiales</taxon>
        <taxon>Aspergillaceae</taxon>
        <taxon>Aspergillus</taxon>
        <taxon>Aspergillus subgen. Circumdati</taxon>
    </lineage>
</organism>
<feature type="repeat" description="ANK" evidence="4">
    <location>
        <begin position="1897"/>
        <end position="1929"/>
    </location>
</feature>
<dbReference type="Gene3D" id="1.25.40.20">
    <property type="entry name" value="Ankyrin repeat-containing domain"/>
    <property type="match status" value="6"/>
</dbReference>
<proteinExistence type="inferred from homology"/>
<keyword evidence="2 4" id="KW-0040">ANK repeat</keyword>
<dbReference type="Gene3D" id="3.40.50.300">
    <property type="entry name" value="P-loop containing nucleotide triphosphate hydrolases"/>
    <property type="match status" value="1"/>
</dbReference>
<dbReference type="SUPFAM" id="SSF51679">
    <property type="entry name" value="Bacterial luciferase-like"/>
    <property type="match status" value="1"/>
</dbReference>
<dbReference type="InterPro" id="IPR016215">
    <property type="entry name" value="NTA_MOA"/>
</dbReference>
<dbReference type="Pfam" id="PF13637">
    <property type="entry name" value="Ank_4"/>
    <property type="match status" value="1"/>
</dbReference>
<feature type="repeat" description="ANK" evidence="4">
    <location>
        <begin position="1998"/>
        <end position="2026"/>
    </location>
</feature>
<evidence type="ECO:0000256" key="4">
    <source>
        <dbReference type="PROSITE-ProRule" id="PRU00023"/>
    </source>
</evidence>
<dbReference type="PRINTS" id="PR01415">
    <property type="entry name" value="ANKYRIN"/>
</dbReference>
<dbReference type="InterPro" id="IPR011251">
    <property type="entry name" value="Luciferase-like_dom"/>
</dbReference>
<dbReference type="InterPro" id="IPR036661">
    <property type="entry name" value="Luciferase-like_sf"/>
</dbReference>
<dbReference type="InterPro" id="IPR036770">
    <property type="entry name" value="Ankyrin_rpt-contain_sf"/>
</dbReference>
<dbReference type="SUPFAM" id="SSF53167">
    <property type="entry name" value="Purine and uridine phosphorylases"/>
    <property type="match status" value="1"/>
</dbReference>
<keyword evidence="7" id="KW-1185">Reference proteome</keyword>
<feature type="repeat" description="ANK" evidence="4">
    <location>
        <begin position="1763"/>
        <end position="1795"/>
    </location>
</feature>
<feature type="repeat" description="ANK" evidence="4">
    <location>
        <begin position="1292"/>
        <end position="1324"/>
    </location>
</feature>
<evidence type="ECO:0000256" key="3">
    <source>
        <dbReference type="ARBA" id="ARBA00033748"/>
    </source>
</evidence>
<evidence type="ECO:0000256" key="1">
    <source>
        <dbReference type="ARBA" id="ARBA00022737"/>
    </source>
</evidence>
<dbReference type="NCBIfam" id="TIGR03860">
    <property type="entry name" value="FMN_nitrolo"/>
    <property type="match status" value="1"/>
</dbReference>
<dbReference type="GO" id="GO:0016705">
    <property type="term" value="F:oxidoreductase activity, acting on paired donors, with incorporation or reduction of molecular oxygen"/>
    <property type="evidence" value="ECO:0007669"/>
    <property type="project" value="InterPro"/>
</dbReference>
<dbReference type="InterPro" id="IPR007111">
    <property type="entry name" value="NACHT_NTPase"/>
</dbReference>
<comment type="similarity">
    <text evidence="3">Belongs to the NtaA/SnaA/DszA monooxygenase family.</text>
</comment>
<feature type="repeat" description="ANK" evidence="4">
    <location>
        <begin position="1473"/>
        <end position="1501"/>
    </location>
</feature>
<protein>
    <recommendedName>
        <fullName evidence="5">NACHT domain-containing protein</fullName>
    </recommendedName>
</protein>
<dbReference type="GO" id="GO:0009116">
    <property type="term" value="P:nucleoside metabolic process"/>
    <property type="evidence" value="ECO:0007669"/>
    <property type="project" value="InterPro"/>
</dbReference>
<dbReference type="Pfam" id="PF00023">
    <property type="entry name" value="Ank"/>
    <property type="match status" value="1"/>
</dbReference>
<gene>
    <name evidence="6" type="ORF">FE257_010402</name>
</gene>
<dbReference type="Pfam" id="PF00296">
    <property type="entry name" value="Bac_luciferase"/>
    <property type="match status" value="1"/>
</dbReference>
<reference evidence="6" key="1">
    <citation type="journal article" date="2019" name="Beilstein J. Org. Chem.">
        <title>Nanangenines: drimane sesquiterpenoids as the dominant metabolite cohort of a novel Australian fungus, Aspergillus nanangensis.</title>
        <authorList>
            <person name="Lacey H.J."/>
            <person name="Gilchrist C.L.M."/>
            <person name="Crombie A."/>
            <person name="Kalaitzis J.A."/>
            <person name="Vuong D."/>
            <person name="Rutledge P.J."/>
            <person name="Turner P."/>
            <person name="Pitt J.I."/>
            <person name="Lacey E."/>
            <person name="Chooi Y.H."/>
            <person name="Piggott A.M."/>
        </authorList>
    </citation>
    <scope>NUCLEOTIDE SEQUENCE</scope>
    <source>
        <strain evidence="6">MST-FP2251</strain>
    </source>
</reference>
<evidence type="ECO:0000256" key="2">
    <source>
        <dbReference type="ARBA" id="ARBA00023043"/>
    </source>
</evidence>
<dbReference type="InterPro" id="IPR056884">
    <property type="entry name" value="NPHP3-like_N"/>
</dbReference>
<feature type="repeat" description="ANK" evidence="4">
    <location>
        <begin position="1961"/>
        <end position="1993"/>
    </location>
</feature>
<feature type="domain" description="NACHT" evidence="5">
    <location>
        <begin position="817"/>
        <end position="959"/>
    </location>
</feature>
<dbReference type="GO" id="GO:0004497">
    <property type="term" value="F:monooxygenase activity"/>
    <property type="evidence" value="ECO:0007669"/>
    <property type="project" value="InterPro"/>
</dbReference>
<dbReference type="SUPFAM" id="SSF48403">
    <property type="entry name" value="Ankyrin repeat"/>
    <property type="match status" value="3"/>
</dbReference>
<sequence length="2175" mass="238816">MGDTGIPPANGDSHEGKKQILLNAFDMSTVGHLSPGQWKNPKDKSATKRTLEYWVELAKLLERGGINALFLADTYGGYDTYEGKLDECIRRAAQWPVTDPTIPISAMAAVTKNLAFGITASTSFEAPFLLAKRFSTLDHLTNGRIGWNIVTSWKKAAFKAIGLDTPIEHDERYRQADEYLRVVYKLWEASWAPDALSPNPETDTYVDPDKVRQINHSGKYFSLNTRHIVDPSPQRTPFLFQAGTSAAGSTFAANHAEAIFVSSHSPAVLRPKVDNIRRLAAEQGRDPRSIKFFATFTPIVGRTDEEAHAKHEELKKYASVVGGLVLFSGWTGVDISRIPLDQDITAADSLEAHKVTSLLDSFTTTSENVPRWTPRVVAEKAAIGGLGPVAVGSPQTVADEMERWIHDARTMDTEPKALDSRERYHIGWIAALPLELAAATAMLDEIHSQPLDFIQPQNDDNCYSWGRIGAHNVVMASLPAGGYGTTRAATTASQLLSSFPQIRVGLLVGIGAAIPTSDIDIRLGDIVVSQPHGQSGGVIQYDFQIAVANARPVCRGYLNKPPDLLLKALAKLQAQHEQHGSMVADHLNAMLQNRPLMARSRPGRPGFTYQGEENDRLFDSAYTHEAGNDCSRCDPHRVVQRELRGDPEPEIHYGIIASGNTLVKDPATRDMIALQTGEKCICIEMEAAGLMDSFTCLVIRGISDYADSHKNDRWQRYAAATAAAYAKEFLSVVPVQEMERCQKASDILRNISNDLALTKHTVQHQYRDYQVKRIHDWLSPPDPSINYNAAKSKQHPGTGSWFLNSTPFQEWKSGTRRAIWLHGIPGCGKTVLASAIIENLRTSPQTSSETFDFFFDFSDQSKRAVTNMMHSLAIQVYTTCEESREKLDSLYSECKHGERQPETNTLMSVLRSMMDHLETARVVIDALDECDDKYGLPVFLRQLVSAESSTRIHIILLSRREEELESGLRGWISETDSIHVDESCVNKDIEAYVSERLQSAEFIRWESQPGVLQEIKERLVEKADGMFRWAACQLDELRAIVKLPQLQRTLESLPKTLGDTYSRILHSIHAANIPDAIRVLQFLTFTERPLTTDEVGDMLAVETDPVAKFNPDQRLSRPQDIIKLCSSLVSLIQLPTKSPMETAPMQLKLAHASVKEYFISMKAGTPFHEGLTEISARGTITRVCLAYLTHAGETGWHGRIENLYPFLDYSCCEWMIHARVSEKSEIVRDEILKFFRNARAYHLWGRLLVRGKPKSCFEAMSQPLYYASLGGLERTIRMLIDDGADVNAKGGDYYTALHAACYQNSKTIVELLLSCGAHINAQSGRRGSTLNIASDLGHAQLVSVLLKKGADPDTTGGSAYGLTHHGGIVENLLNYGMEPTREHLLGELCRHGHVDLVRRLLEEGVDVSIDKFLAACRNGNVPIIRLLLGSGISVHTKNKWGGTGLQAAASEGRGAAVDYLLNQGVKDNIRYDLGGTALYTASKNGFTSIVESLLRHGSCVNPPAGRTVAASSGHLQIVQLLLENGANVNAIDKSFYSSLRAAVSNGHKDIVKVVLGKGANVNIDDGHESGTVLQQVLDEGDLPMFQLLSGIGENTRVANGLDSLLYTASRNGHSHIVEMILGEGYSPDVRGYDGPSSSDHYIFNTNPYGVKVELHQEDFLHVRKGRKATRTALQATAVRGHEEIVRLLLESGADPNIWDGRDGSALGADVNASGNFAGFHCPGKYAEIESASSLTTACFEGHEKMASFILDSGADVNLQGGGEYGDALGAACTMGHEKVVRLLLQFGADVNGRACKGRTALSYSAEGGHFKIVRILLDRGAQINTQDATTSCPLRAASSRGHEDIVKELLEDDIDRQDPKGKCRGEALLAASSENQTKVAGLLLDYGTDIHADGGLKRQTALEIAAAAGNEAMVQLLLNRGALRNIRSHRFGDVLAAACKHTSITELLLESHEEPELSQEDCKVALQAALQRGSMAVVKALLNTGININDRHIFLKHPLELAAKRGDEALVRMLLNHGTDSTACETALFTACYEDHDQVVERILDHGVGLELRDDSGRTLLAIASGCGAFSVVNLLIQRGADLHMKDSLLERTPLSWAAGGVFTSSLRLQGWRGNRARLLVVGLLLLKGANLEEMDNEGLTPLQRAQLEFAARNMWARWEDVEKYLREATAQLHK</sequence>
<feature type="repeat" description="ANK" evidence="4">
    <location>
        <begin position="1325"/>
        <end position="1357"/>
    </location>
</feature>
<dbReference type="PROSITE" id="PS50297">
    <property type="entry name" value="ANK_REP_REGION"/>
    <property type="match status" value="9"/>
</dbReference>
<dbReference type="SMART" id="SM00248">
    <property type="entry name" value="ANK"/>
    <property type="match status" value="21"/>
</dbReference>
<name>A0AAD4CIN2_ASPNN</name>
<dbReference type="PANTHER" id="PTHR24198">
    <property type="entry name" value="ANKYRIN REPEAT AND PROTEIN KINASE DOMAIN-CONTAINING PROTEIN"/>
    <property type="match status" value="1"/>
</dbReference>
<keyword evidence="1" id="KW-0677">Repeat</keyword>
<reference evidence="6" key="2">
    <citation type="submission" date="2020-02" db="EMBL/GenBank/DDBJ databases">
        <authorList>
            <person name="Gilchrist C.L.M."/>
            <person name="Chooi Y.-H."/>
        </authorList>
    </citation>
    <scope>NUCLEOTIDE SEQUENCE</scope>
    <source>
        <strain evidence="6">MST-FP2251</strain>
    </source>
</reference>
<dbReference type="Proteomes" id="UP001194746">
    <property type="component" value="Unassembled WGS sequence"/>
</dbReference>
<comment type="caution">
    <text evidence="6">The sequence shown here is derived from an EMBL/GenBank/DDBJ whole genome shotgun (WGS) entry which is preliminary data.</text>
</comment>
<evidence type="ECO:0000259" key="5">
    <source>
        <dbReference type="PROSITE" id="PS50837"/>
    </source>
</evidence>
<dbReference type="Gene3D" id="3.20.20.30">
    <property type="entry name" value="Luciferase-like domain"/>
    <property type="match status" value="1"/>
</dbReference>
<dbReference type="EMBL" id="VCAU01000064">
    <property type="protein sequence ID" value="KAF9887274.1"/>
    <property type="molecule type" value="Genomic_DNA"/>
</dbReference>
<dbReference type="PANTHER" id="PTHR24198:SF194">
    <property type="entry name" value="INVERSIN-A"/>
    <property type="match status" value="1"/>
</dbReference>
<dbReference type="Pfam" id="PF24883">
    <property type="entry name" value="NPHP3_N"/>
    <property type="match status" value="1"/>
</dbReference>
<feature type="repeat" description="ANK" evidence="4">
    <location>
        <begin position="1796"/>
        <end position="1828"/>
    </location>
</feature>
<evidence type="ECO:0000313" key="7">
    <source>
        <dbReference type="Proteomes" id="UP001194746"/>
    </source>
</evidence>
<accession>A0AAD4CIN2</accession>
<dbReference type="InterPro" id="IPR035994">
    <property type="entry name" value="Nucleoside_phosphorylase_sf"/>
</dbReference>
<dbReference type="Gene3D" id="3.40.50.1580">
    <property type="entry name" value="Nucleoside phosphorylase domain"/>
    <property type="match status" value="1"/>
</dbReference>
<feature type="repeat" description="ANK" evidence="4">
    <location>
        <begin position="2056"/>
        <end position="2088"/>
    </location>
</feature>
<feature type="repeat" description="ANK" evidence="4">
    <location>
        <begin position="1668"/>
        <end position="1700"/>
    </location>
</feature>
<feature type="repeat" description="ANK" evidence="4">
    <location>
        <begin position="1534"/>
        <end position="1566"/>
    </location>
</feature>
<feature type="repeat" description="ANK" evidence="4">
    <location>
        <begin position="1729"/>
        <end position="1761"/>
    </location>
</feature>
<dbReference type="SUPFAM" id="SSF52540">
    <property type="entry name" value="P-loop containing nucleoside triphosphate hydrolases"/>
    <property type="match status" value="1"/>
</dbReference>
<dbReference type="PROSITE" id="PS50088">
    <property type="entry name" value="ANK_REPEAT"/>
    <property type="match status" value="14"/>
</dbReference>